<proteinExistence type="predicted"/>
<dbReference type="SUPFAM" id="SSF56672">
    <property type="entry name" value="DNA/RNA polymerases"/>
    <property type="match status" value="2"/>
</dbReference>
<dbReference type="Gene3D" id="3.10.10.10">
    <property type="entry name" value="HIV Type 1 Reverse Transcriptase, subunit A, domain 1"/>
    <property type="match status" value="2"/>
</dbReference>
<keyword evidence="1" id="KW-0175">Coiled coil</keyword>
<dbReference type="Proteomes" id="UP000192927">
    <property type="component" value="Unassembled WGS sequence"/>
</dbReference>
<sequence>MTDPNEAHPFAEEFPLLTAIISPKTFNEAHDALLVNDQAYKKEQNTLARKLSKTTVEINTLKAQIQLYLDRDNKLNKLNTQLVTAELEKQDLQQQLMQAHQAFPPTASQLPLHPDPDMYKGNSKSLSTFIREVQAKLSVNADWYISKNAKIIYLKSRLRGKAYNAVIYGFGKDNSISFESISVIVALLKQSFGNTDEEGTAQTNIMKLKQLHKPTIEFLNDWSQKAQLMGFDKKSKIALLKNQLLLADRTPSQSGHITHATDIKIDIQGHKENRTFYLTDLGKYELLLGKPWLQKHNLYIDWADNFLTFDKDFCRENCLSSGVHQICVPNCKKAVHLPQKICDSGIPRRVGAAAFHLLATSKKHKYEIFSLSLYEIDQELKAKGIEVPEPLPLCQKETKRYLSQKTFYDMYKDDDIIDSNCKKEHQCQSVAASWYIAGALLEDMQLALQIKMHPDPFTLLLGWLHEKQDVFDYEAANKLPPHCNCDHKIKLKEGTTAPWGPLHNMSLEELKVMRKWLDDNLAKGFIRASSSPAALPALFAQKPGGGLRLCIDYRGLNAITIKNQYAMPLIQETLSQLSNAKHYTKLDIIAAFNIMRIKEGQEWLTAFNTCYGLFETLVMLFGLCNAPATFQAQINDILHPYLDIFCTAYIDNILIYSDDLQSHRGHAHAVLQALREAGLYYNLKKCKFEVTDVVYLGMILSTSGIQIDPKEVCSEALAETLPPHREGDHSIDLLEGTTPPFGPMYNLSAKELAVLWEYLDINLANGFIQPSQTSAGAPVLFAHKGDRGLRLYIDYWGLNAITQKNRYPLPLIDKIIDRVCGAQIFTKINVKNAYYCICICKGDEWKTAFCTRYRLYEYLVMPFASFQSYIHGILRKYLEIFVIGFLDDILIYSWEESQHEQHVRTVLGALLTARLFAKLSKFLFSVKSVPFLGYIITNTGVEMKMDCISSIVNRPEPESVRKVQTFLGFVNFYQRFIQGFSCIAAPLTEATKGSNTKSKKELVL</sequence>
<dbReference type="InterPro" id="IPR053134">
    <property type="entry name" value="RNA-dir_DNA_polymerase"/>
</dbReference>
<evidence type="ECO:0000259" key="2">
    <source>
        <dbReference type="PROSITE" id="PS50878"/>
    </source>
</evidence>
<feature type="domain" description="Reverse transcriptase" evidence="2">
    <location>
        <begin position="521"/>
        <end position="700"/>
    </location>
</feature>
<name>A0A1W5CUK2_9LECA</name>
<dbReference type="Gene3D" id="2.40.70.10">
    <property type="entry name" value="Acid Proteases"/>
    <property type="match status" value="1"/>
</dbReference>
<dbReference type="FunFam" id="3.30.70.270:FF:000003">
    <property type="entry name" value="Transposon Ty3-G Gag-Pol polyprotein"/>
    <property type="match status" value="1"/>
</dbReference>
<dbReference type="AlphaFoldDB" id="A0A1W5CUK2"/>
<dbReference type="Pfam" id="PF00078">
    <property type="entry name" value="RVT_1"/>
    <property type="match status" value="2"/>
</dbReference>
<evidence type="ECO:0000313" key="4">
    <source>
        <dbReference type="Proteomes" id="UP000192927"/>
    </source>
</evidence>
<evidence type="ECO:0000256" key="1">
    <source>
        <dbReference type="SAM" id="Coils"/>
    </source>
</evidence>
<dbReference type="InterPro" id="IPR021109">
    <property type="entry name" value="Peptidase_aspartic_dom_sf"/>
</dbReference>
<dbReference type="InterPro" id="IPR000477">
    <property type="entry name" value="RT_dom"/>
</dbReference>
<evidence type="ECO:0000313" key="3">
    <source>
        <dbReference type="EMBL" id="SLM34523.1"/>
    </source>
</evidence>
<dbReference type="EMBL" id="FWEW01000325">
    <property type="protein sequence ID" value="SLM34523.1"/>
    <property type="molecule type" value="Genomic_DNA"/>
</dbReference>
<organism evidence="3 4">
    <name type="scientific">Lasallia pustulata</name>
    <dbReference type="NCBI Taxonomy" id="136370"/>
    <lineage>
        <taxon>Eukaryota</taxon>
        <taxon>Fungi</taxon>
        <taxon>Dikarya</taxon>
        <taxon>Ascomycota</taxon>
        <taxon>Pezizomycotina</taxon>
        <taxon>Lecanoromycetes</taxon>
        <taxon>OSLEUM clade</taxon>
        <taxon>Umbilicariomycetidae</taxon>
        <taxon>Umbilicariales</taxon>
        <taxon>Umbilicariaceae</taxon>
        <taxon>Lasallia</taxon>
    </lineage>
</organism>
<keyword evidence="4" id="KW-1185">Reference proteome</keyword>
<dbReference type="PANTHER" id="PTHR24559">
    <property type="entry name" value="TRANSPOSON TY3-I GAG-POL POLYPROTEIN"/>
    <property type="match status" value="1"/>
</dbReference>
<dbReference type="CDD" id="cd01647">
    <property type="entry name" value="RT_LTR"/>
    <property type="match status" value="2"/>
</dbReference>
<dbReference type="InterPro" id="IPR043502">
    <property type="entry name" value="DNA/RNA_pol_sf"/>
</dbReference>
<dbReference type="CDD" id="cd00303">
    <property type="entry name" value="retropepsin_like"/>
    <property type="match status" value="1"/>
</dbReference>
<feature type="coiled-coil region" evidence="1">
    <location>
        <begin position="75"/>
        <end position="102"/>
    </location>
</feature>
<protein>
    <submittedName>
        <fullName evidence="3">Retrotransposon nucleocapsid protein</fullName>
    </submittedName>
</protein>
<dbReference type="Gene3D" id="3.30.70.270">
    <property type="match status" value="3"/>
</dbReference>
<accession>A0A1W5CUK2</accession>
<dbReference type="PROSITE" id="PS50878">
    <property type="entry name" value="RT_POL"/>
    <property type="match status" value="1"/>
</dbReference>
<dbReference type="InterPro" id="IPR043128">
    <property type="entry name" value="Rev_trsase/Diguanyl_cyclase"/>
</dbReference>
<dbReference type="PANTHER" id="PTHR24559:SF444">
    <property type="entry name" value="REVERSE TRANSCRIPTASE DOMAIN-CONTAINING PROTEIN"/>
    <property type="match status" value="1"/>
</dbReference>
<reference evidence="4" key="1">
    <citation type="submission" date="2017-03" db="EMBL/GenBank/DDBJ databases">
        <authorList>
            <person name="Sharma R."/>
            <person name="Thines M."/>
        </authorList>
    </citation>
    <scope>NUCLEOTIDE SEQUENCE [LARGE SCALE GENOMIC DNA]</scope>
</reference>